<feature type="region of interest" description="Disordered" evidence="4">
    <location>
        <begin position="242"/>
        <end position="342"/>
    </location>
</feature>
<feature type="compositionally biased region" description="Polar residues" evidence="4">
    <location>
        <begin position="179"/>
        <end position="196"/>
    </location>
</feature>
<dbReference type="PANTHER" id="PTHR45614">
    <property type="entry name" value="MYB PROTEIN-RELATED"/>
    <property type="match status" value="1"/>
</dbReference>
<feature type="compositionally biased region" description="Basic and acidic residues" evidence="4">
    <location>
        <begin position="1242"/>
        <end position="1251"/>
    </location>
</feature>
<feature type="compositionally biased region" description="Polar residues" evidence="4">
    <location>
        <begin position="1506"/>
        <end position="1517"/>
    </location>
</feature>
<evidence type="ECO:0000259" key="7">
    <source>
        <dbReference type="PROSITE" id="PS50114"/>
    </source>
</evidence>
<dbReference type="CDD" id="cd00167">
    <property type="entry name" value="SANT"/>
    <property type="match status" value="3"/>
</dbReference>
<dbReference type="SUPFAM" id="SSF57716">
    <property type="entry name" value="Glucocorticoid receptor-like (DNA-binding domain)"/>
    <property type="match status" value="1"/>
</dbReference>
<evidence type="ECO:0000256" key="3">
    <source>
        <dbReference type="PROSITE-ProRule" id="PRU00094"/>
    </source>
</evidence>
<dbReference type="PROSITE" id="PS50090">
    <property type="entry name" value="MYB_LIKE"/>
    <property type="match status" value="1"/>
</dbReference>
<dbReference type="InterPro" id="IPR036390">
    <property type="entry name" value="WH_DNA-bd_sf"/>
</dbReference>
<dbReference type="Proteomes" id="UP000803884">
    <property type="component" value="Unassembled WGS sequence"/>
</dbReference>
<comment type="subcellular location">
    <subcellularLocation>
        <location evidence="2">Nucleus</location>
    </subcellularLocation>
</comment>
<dbReference type="CDD" id="cd00202">
    <property type="entry name" value="ZnF_GATA"/>
    <property type="match status" value="1"/>
</dbReference>
<dbReference type="InterPro" id="IPR013088">
    <property type="entry name" value="Znf_NHR/GATA"/>
</dbReference>
<reference evidence="8 9" key="1">
    <citation type="journal article" date="2020" name="Microbiol. Resour. Announc.">
        <title>Draft Genome Sequence of a Cladosporium Species Isolated from the Mesophotic Ascidian Didemnum maculosum.</title>
        <authorList>
            <person name="Gioti A."/>
            <person name="Siaperas R."/>
            <person name="Nikolaivits E."/>
            <person name="Le Goff G."/>
            <person name="Ouazzani J."/>
            <person name="Kotoulas G."/>
            <person name="Topakas E."/>
        </authorList>
    </citation>
    <scope>NUCLEOTIDE SEQUENCE [LARGE SCALE GENOMIC DNA]</scope>
    <source>
        <strain evidence="8 9">TM138-S3</strain>
    </source>
</reference>
<evidence type="ECO:0000259" key="6">
    <source>
        <dbReference type="PROSITE" id="PS50090"/>
    </source>
</evidence>
<feature type="region of interest" description="Disordered" evidence="4">
    <location>
        <begin position="1538"/>
        <end position="1557"/>
    </location>
</feature>
<sequence>MEDYFRNRVSVDDDPDLARNRRANDARLKSRFEHIFEKYEKDFEGIGDEIDLETGEVFVNNGHLENMRHEVDPGQSASAQVLRVFGNSLGNDVLGPQDDRPTEEESFDDWEDGDASSVSGRSGYSSRGAGSDDEEVDHRQDASHAPDELSSNFYPEDFEATVPASKPLVRGLDDRRGLNESQTEDSSNVTSRSGSPGNLLFSLPFLQQSMEAMQSTSQQRGSINPETIQALGQSIANQLARFMTGATRKDNKRRRKDDHGRDSPWEFPTLPGDQHRRTPSPPLPVSSSGASFTASPGGHASIWAPVQHPRPMKRRRSRLNQQTVMEGAPETATDYDGEVDPLHGDLARSNGSDIPNANVNGKMCTNCGETNGRTFRKGPDGLLCNPCGMYYYRYGLLKPLQETLSPPRPEPKPGTFSVLVPEDHRDEQAGRDEFSIPVTPLPGMESSYGANTGRRLTGGDARSAHFSIDEEESIIRLREVDQLPWETIGRLVSNRSAASVQNHYNKLCKTSDCMARHRLVEKGLPVSLPPDERNSRGISLYDQATGQASHQHGRSFMTELQDGLDESGALDTGPACENDQRFTSQENELIVRLREVGGMTWEQISRYLPGRTQAVVQNHYRRKLADQGTREWQENQEVSAITTKTDGPELLRYSKEEDELILQMKEEEGMSFAEMTDYLIGRDEESLHRRYSHLRAGDKRFSHDSSALVGMASERNSTLNSREDTTDGNDNGQRDLHSHLPMPPPPHSGPAILVEAINQREIWTNNSSGVASGAPLQANPVPQTPAGPIYPRSHPLNPAQVGPSAWNTTQPSSKGPLPFQPARKGPRPIQPMPPWPGPRDPFTTRQIPANEIFANKAIKPTPPRRNQSAENVLKAKQRRTVHQAQRTQDAPPVSPNPPGAKSSTDAPSEEDGTVNEVLHTTANKEACASTTESQKVSTNDSDQAETLTLAFTPEQDKFIKKAREKERMSWAEIAARLPSSNQHTSQSVTDRYYDVIVGKAASAKVEADNMKSDPDSKFRQRYTDEESEKVALFKGQGMSWEEMAKHLPGRTPGSVQNHYYGSILGSNKQKRVLPAHIAEKTSRWSVPLLRKALKNSTRGASNDREAPTRPESTLQEIPGRATSEAFRKPLNNMGIWNEQPDSDNPSRQSLQKDAQTNIAYAVGFGAHADEMHVTDDDQLASLERTMQDMQAALDKDDLTASEFVSTPPQDVGTEGDTSASSVPTEPGNVRSRPPPPAPIDRCTPEQDERRSPFPNLGAVYDTPARSSHGAMPYFLGPNQLTLEENHPCSDKENTNVGNAHAAPYYYNTGHDIKNQEPSLEIIATDGTNERFTKTAPDSVKQPKLAQSRGAKGKRWSGRSKRISDSEVADSDSDCSYQETADQTETASEDEEISGEEMQRPKLDWAKVISSALNSRPNKRMSGREILAWVRRNHPFYRDTETRWTHRIRYQLKSNPNFCQVDPAASRSSAWTFAESCENPRSGVDNPSTNPYERFFTPAAPADGTRSGAQRANSLTTRSDPDVEQDPATANTNVSAARLKADVEQPNPHVKSSRLSDSALIMRSPMIATPQRDNDRRTSFVARSVGSKRFEPLPRSSLGGSPMLQSSARRFVMARDVQADEEDDMDELS</sequence>
<feature type="region of interest" description="Disordered" evidence="4">
    <location>
        <begin position="1093"/>
        <end position="1126"/>
    </location>
</feature>
<feature type="region of interest" description="Disordered" evidence="4">
    <location>
        <begin position="88"/>
        <end position="200"/>
    </location>
</feature>
<feature type="compositionally biased region" description="Polar residues" evidence="4">
    <location>
        <begin position="285"/>
        <end position="294"/>
    </location>
</feature>
<dbReference type="Gene3D" id="3.30.50.10">
    <property type="entry name" value="Erythroid Transcription Factor GATA-1, subunit A"/>
    <property type="match status" value="1"/>
</dbReference>
<keyword evidence="1 2" id="KW-0238">DNA-binding</keyword>
<evidence type="ECO:0000313" key="9">
    <source>
        <dbReference type="Proteomes" id="UP000803884"/>
    </source>
</evidence>
<dbReference type="SMART" id="SM00401">
    <property type="entry name" value="ZnF_GATA"/>
    <property type="match status" value="1"/>
</dbReference>
<feature type="DNA-binding region" description="Fork-head" evidence="2">
    <location>
        <begin position="1399"/>
        <end position="1493"/>
    </location>
</feature>
<dbReference type="GO" id="GO:0005634">
    <property type="term" value="C:nucleus"/>
    <property type="evidence" value="ECO:0007669"/>
    <property type="project" value="UniProtKB-SubCell"/>
</dbReference>
<dbReference type="GeneID" id="96008625"/>
<proteinExistence type="predicted"/>
<feature type="region of interest" description="Disordered" evidence="4">
    <location>
        <begin position="712"/>
        <end position="748"/>
    </location>
</feature>
<dbReference type="EMBL" id="JAAQHG020000031">
    <property type="protein sequence ID" value="KAL1583813.1"/>
    <property type="molecule type" value="Genomic_DNA"/>
</dbReference>
<feature type="domain" description="Fork-head" evidence="5">
    <location>
        <begin position="1399"/>
        <end position="1493"/>
    </location>
</feature>
<dbReference type="Pfam" id="PF00250">
    <property type="entry name" value="Forkhead"/>
    <property type="match status" value="1"/>
</dbReference>
<dbReference type="InterPro" id="IPR000679">
    <property type="entry name" value="Znf_GATA"/>
</dbReference>
<feature type="compositionally biased region" description="Pro residues" evidence="4">
    <location>
        <begin position="828"/>
        <end position="839"/>
    </location>
</feature>
<dbReference type="InterPro" id="IPR009057">
    <property type="entry name" value="Homeodomain-like_sf"/>
</dbReference>
<dbReference type="PROSITE" id="PS50114">
    <property type="entry name" value="GATA_ZN_FINGER_2"/>
    <property type="match status" value="1"/>
</dbReference>
<dbReference type="GO" id="GO:0046982">
    <property type="term" value="F:protein heterodimerization activity"/>
    <property type="evidence" value="ECO:0007669"/>
    <property type="project" value="InterPro"/>
</dbReference>
<evidence type="ECO:0000259" key="5">
    <source>
        <dbReference type="PROSITE" id="PS50039"/>
    </source>
</evidence>
<dbReference type="InterPro" id="IPR001005">
    <property type="entry name" value="SANT/Myb"/>
</dbReference>
<name>A0AB34KGG3_9PEZI</name>
<feature type="domain" description="GATA-type" evidence="7">
    <location>
        <begin position="358"/>
        <end position="400"/>
    </location>
</feature>
<evidence type="ECO:0000313" key="8">
    <source>
        <dbReference type="EMBL" id="KAL1583813.1"/>
    </source>
</evidence>
<keyword evidence="3" id="KW-0862">Zinc</keyword>
<dbReference type="InterPro" id="IPR018465">
    <property type="entry name" value="Scm3/HJURP"/>
</dbReference>
<feature type="region of interest" description="Disordered" evidence="4">
    <location>
        <begin position="1331"/>
        <end position="1400"/>
    </location>
</feature>
<dbReference type="SUPFAM" id="SSF46785">
    <property type="entry name" value="Winged helix' DNA-binding domain"/>
    <property type="match status" value="1"/>
</dbReference>
<evidence type="ECO:0000256" key="4">
    <source>
        <dbReference type="SAM" id="MobiDB-lite"/>
    </source>
</evidence>
<dbReference type="InterPro" id="IPR036388">
    <property type="entry name" value="WH-like_DNA-bd_sf"/>
</dbReference>
<gene>
    <name evidence="8" type="ORF">WHR41_07182</name>
</gene>
<feature type="domain" description="Myb-like" evidence="6">
    <location>
        <begin position="581"/>
        <end position="624"/>
    </location>
</feature>
<feature type="compositionally biased region" description="Low complexity" evidence="4">
    <location>
        <begin position="115"/>
        <end position="129"/>
    </location>
</feature>
<keyword evidence="9" id="KW-1185">Reference proteome</keyword>
<dbReference type="GO" id="GO:0000981">
    <property type="term" value="F:DNA-binding transcription factor activity, RNA polymerase II-specific"/>
    <property type="evidence" value="ECO:0007669"/>
    <property type="project" value="TreeGrafter"/>
</dbReference>
<comment type="caution">
    <text evidence="8">The sequence shown here is derived from an EMBL/GenBank/DDBJ whole genome shotgun (WGS) entry which is preliminary data.</text>
</comment>
<dbReference type="RefSeq" id="XP_069226919.1">
    <property type="nucleotide sequence ID" value="XM_069375787.1"/>
</dbReference>
<feature type="region of interest" description="Disordered" evidence="4">
    <location>
        <begin position="1"/>
        <end position="23"/>
    </location>
</feature>
<feature type="region of interest" description="Disordered" evidence="4">
    <location>
        <begin position="777"/>
        <end position="913"/>
    </location>
</feature>
<dbReference type="GO" id="GO:0000978">
    <property type="term" value="F:RNA polymerase II cis-regulatory region sequence-specific DNA binding"/>
    <property type="evidence" value="ECO:0007669"/>
    <property type="project" value="TreeGrafter"/>
</dbReference>
<feature type="region of interest" description="Disordered" evidence="4">
    <location>
        <begin position="1476"/>
        <end position="1530"/>
    </location>
</feature>
<accession>A0AB34KGG3</accession>
<dbReference type="InterPro" id="IPR009072">
    <property type="entry name" value="Histone-fold"/>
</dbReference>
<dbReference type="Gene3D" id="1.10.10.10">
    <property type="entry name" value="Winged helix-like DNA-binding domain superfamily/Winged helix DNA-binding domain"/>
    <property type="match status" value="1"/>
</dbReference>
<dbReference type="InterPro" id="IPR050560">
    <property type="entry name" value="MYB_TF"/>
</dbReference>
<feature type="compositionally biased region" description="Polar residues" evidence="4">
    <location>
        <begin position="1373"/>
        <end position="1385"/>
    </location>
</feature>
<keyword evidence="3" id="KW-0863">Zinc-finger</keyword>
<dbReference type="SMART" id="SM00339">
    <property type="entry name" value="FH"/>
    <property type="match status" value="1"/>
</dbReference>
<feature type="region of interest" description="Disordered" evidence="4">
    <location>
        <begin position="1196"/>
        <end position="1258"/>
    </location>
</feature>
<dbReference type="GO" id="GO:0042393">
    <property type="term" value="F:histone binding"/>
    <property type="evidence" value="ECO:0007669"/>
    <property type="project" value="InterPro"/>
</dbReference>
<dbReference type="SUPFAM" id="SSF46689">
    <property type="entry name" value="Homeodomain-like"/>
    <property type="match status" value="2"/>
</dbReference>
<organism evidence="8 9">
    <name type="scientific">Cladosporium halotolerans</name>
    <dbReference type="NCBI Taxonomy" id="1052096"/>
    <lineage>
        <taxon>Eukaryota</taxon>
        <taxon>Fungi</taxon>
        <taxon>Dikarya</taxon>
        <taxon>Ascomycota</taxon>
        <taxon>Pezizomycotina</taxon>
        <taxon>Dothideomycetes</taxon>
        <taxon>Dothideomycetidae</taxon>
        <taxon>Cladosporiales</taxon>
        <taxon>Cladosporiaceae</taxon>
        <taxon>Cladosporium</taxon>
    </lineage>
</organism>
<keyword evidence="2" id="KW-0539">Nucleus</keyword>
<dbReference type="Pfam" id="PF10384">
    <property type="entry name" value="Scm3"/>
    <property type="match status" value="1"/>
</dbReference>
<dbReference type="GO" id="GO:0008270">
    <property type="term" value="F:zinc ion binding"/>
    <property type="evidence" value="ECO:0007669"/>
    <property type="project" value="UniProtKB-KW"/>
</dbReference>
<evidence type="ECO:0000256" key="2">
    <source>
        <dbReference type="PROSITE-ProRule" id="PRU00089"/>
    </source>
</evidence>
<dbReference type="Pfam" id="PF13921">
    <property type="entry name" value="Myb_DNA-bind_6"/>
    <property type="match status" value="1"/>
</dbReference>
<keyword evidence="3" id="KW-0479">Metal-binding</keyword>
<feature type="compositionally biased region" description="Basic and acidic residues" evidence="4">
    <location>
        <begin position="136"/>
        <end position="147"/>
    </location>
</feature>
<dbReference type="PROSITE" id="PS50039">
    <property type="entry name" value="FORK_HEAD_3"/>
    <property type="match status" value="1"/>
</dbReference>
<dbReference type="SMART" id="SM00717">
    <property type="entry name" value="SANT"/>
    <property type="match status" value="5"/>
</dbReference>
<dbReference type="Gene3D" id="1.10.10.60">
    <property type="entry name" value="Homeodomain-like"/>
    <property type="match status" value="1"/>
</dbReference>
<protein>
    <submittedName>
        <fullName evidence="8">Uncharacterized protein</fullName>
    </submittedName>
</protein>
<feature type="compositionally biased region" description="Basic residues" evidence="4">
    <location>
        <begin position="1350"/>
        <end position="1360"/>
    </location>
</feature>
<dbReference type="Gene3D" id="1.10.20.10">
    <property type="entry name" value="Histone, subunit A"/>
    <property type="match status" value="1"/>
</dbReference>
<feature type="compositionally biased region" description="Acidic residues" evidence="4">
    <location>
        <begin position="101"/>
        <end position="114"/>
    </location>
</feature>
<dbReference type="InterPro" id="IPR001766">
    <property type="entry name" value="Fork_head_dom"/>
</dbReference>
<evidence type="ECO:0000256" key="1">
    <source>
        <dbReference type="ARBA" id="ARBA00023125"/>
    </source>
</evidence>